<evidence type="ECO:0000256" key="5">
    <source>
        <dbReference type="ARBA" id="ARBA00022763"/>
    </source>
</evidence>
<dbReference type="InterPro" id="IPR000214">
    <property type="entry name" value="Znf_DNA_glyclase/AP_lyase"/>
</dbReference>
<dbReference type="NCBIfam" id="TIGR00577">
    <property type="entry name" value="fpg"/>
    <property type="match status" value="1"/>
</dbReference>
<evidence type="ECO:0000256" key="2">
    <source>
        <dbReference type="ARBA" id="ARBA00009409"/>
    </source>
</evidence>
<comment type="caution">
    <text evidence="15">Lacks conserved residue(s) required for the propagation of feature annotation.</text>
</comment>
<evidence type="ECO:0000313" key="18">
    <source>
        <dbReference type="EMBL" id="UOQ47175.1"/>
    </source>
</evidence>
<name>A0ABY4ES46_9BACI</name>
<keyword evidence="19" id="KW-1185">Reference proteome</keyword>
<evidence type="ECO:0000256" key="12">
    <source>
        <dbReference type="ARBA" id="ARBA00023268"/>
    </source>
</evidence>
<evidence type="ECO:0000256" key="3">
    <source>
        <dbReference type="ARBA" id="ARBA00011245"/>
    </source>
</evidence>
<keyword evidence="7 15" id="KW-0378">Hydrolase</keyword>
<dbReference type="Pfam" id="PF06831">
    <property type="entry name" value="H2TH"/>
    <property type="match status" value="1"/>
</dbReference>
<feature type="binding site" evidence="15">
    <location>
        <position position="112"/>
    </location>
    <ligand>
        <name>DNA</name>
        <dbReference type="ChEBI" id="CHEBI:16991"/>
    </ligand>
</feature>
<dbReference type="RefSeq" id="WP_244716072.1">
    <property type="nucleotide sequence ID" value="NZ_CP095072.1"/>
</dbReference>
<accession>A0ABY4ES46</accession>
<feature type="active site" description="Proton donor" evidence="15">
    <location>
        <position position="3"/>
    </location>
</feature>
<dbReference type="PROSITE" id="PS51066">
    <property type="entry name" value="ZF_FPG_2"/>
    <property type="match status" value="1"/>
</dbReference>
<dbReference type="GO" id="GO:0008534">
    <property type="term" value="F:oxidized purine nucleobase lesion DNA N-glycosylase activity"/>
    <property type="evidence" value="ECO:0007669"/>
    <property type="project" value="UniProtKB-EC"/>
</dbReference>
<evidence type="ECO:0000259" key="17">
    <source>
        <dbReference type="PROSITE" id="PS51068"/>
    </source>
</evidence>
<dbReference type="InterPro" id="IPR010979">
    <property type="entry name" value="Ribosomal_uS13-like_H2TH"/>
</dbReference>
<dbReference type="Gene3D" id="1.10.8.50">
    <property type="match status" value="1"/>
</dbReference>
<dbReference type="SUPFAM" id="SSF46946">
    <property type="entry name" value="S13-like H2TH domain"/>
    <property type="match status" value="1"/>
</dbReference>
<dbReference type="NCBIfam" id="NF002211">
    <property type="entry name" value="PRK01103.1"/>
    <property type="match status" value="1"/>
</dbReference>
<dbReference type="EMBL" id="CP095072">
    <property type="protein sequence ID" value="UOQ47175.1"/>
    <property type="molecule type" value="Genomic_DNA"/>
</dbReference>
<comment type="cofactor">
    <cofactor evidence="15">
        <name>Zn(2+)</name>
        <dbReference type="ChEBI" id="CHEBI:29105"/>
    </cofactor>
    <text evidence="15">Binds 1 zinc ion per subunit.</text>
</comment>
<dbReference type="InterPro" id="IPR012319">
    <property type="entry name" value="FPG_cat"/>
</dbReference>
<feature type="active site" description="Proton donor; for delta-elimination activity" evidence="15">
    <location>
        <position position="264"/>
    </location>
</feature>
<dbReference type="InterPro" id="IPR035937">
    <property type="entry name" value="FPG_N"/>
</dbReference>
<dbReference type="InterPro" id="IPR015886">
    <property type="entry name" value="H2TH_FPG"/>
</dbReference>
<gene>
    <name evidence="15 18" type="primary">mutM</name>
    <name evidence="15" type="synonym">fpg</name>
    <name evidence="18" type="ORF">MUN88_13945</name>
</gene>
<feature type="binding site" evidence="15">
    <location>
        <position position="93"/>
    </location>
    <ligand>
        <name>DNA</name>
        <dbReference type="ChEBI" id="CHEBI:16991"/>
    </ligand>
</feature>
<evidence type="ECO:0000259" key="16">
    <source>
        <dbReference type="PROSITE" id="PS51066"/>
    </source>
</evidence>
<evidence type="ECO:0000256" key="6">
    <source>
        <dbReference type="ARBA" id="ARBA00022771"/>
    </source>
</evidence>
<dbReference type="EC" id="3.2.2.23" evidence="15"/>
<comment type="catalytic activity">
    <reaction evidence="14 15">
        <text>2'-deoxyribonucleotide-(2'-deoxyribose 5'-phosphate)-2'-deoxyribonucleotide-DNA = a 3'-end 2'-deoxyribonucleotide-(2,3-dehydro-2,3-deoxyribose 5'-phosphate)-DNA + a 5'-end 5'-phospho-2'-deoxyribonucleoside-DNA + H(+)</text>
        <dbReference type="Rhea" id="RHEA:66592"/>
        <dbReference type="Rhea" id="RHEA-COMP:13180"/>
        <dbReference type="Rhea" id="RHEA-COMP:16897"/>
        <dbReference type="Rhea" id="RHEA-COMP:17067"/>
        <dbReference type="ChEBI" id="CHEBI:15378"/>
        <dbReference type="ChEBI" id="CHEBI:136412"/>
        <dbReference type="ChEBI" id="CHEBI:157695"/>
        <dbReference type="ChEBI" id="CHEBI:167181"/>
        <dbReference type="EC" id="4.2.99.18"/>
    </reaction>
</comment>
<feature type="active site" description="Schiff-base intermediate with DNA" evidence="15">
    <location>
        <position position="2"/>
    </location>
</feature>
<dbReference type="PANTHER" id="PTHR22993:SF9">
    <property type="entry name" value="FORMAMIDOPYRIMIDINE-DNA GLYCOSYLASE"/>
    <property type="match status" value="1"/>
</dbReference>
<proteinExistence type="inferred from homology"/>
<evidence type="ECO:0000256" key="4">
    <source>
        <dbReference type="ARBA" id="ARBA00022723"/>
    </source>
</evidence>
<keyword evidence="9 15" id="KW-0238">DNA-binding</keyword>
<keyword evidence="8 15" id="KW-0862">Zinc</keyword>
<feature type="active site" description="Proton donor; for beta-elimination activity" evidence="15">
    <location>
        <position position="60"/>
    </location>
</feature>
<dbReference type="EC" id="4.2.99.18" evidence="15"/>
<comment type="similarity">
    <text evidence="2 15">Belongs to the FPG family.</text>
</comment>
<keyword evidence="12 15" id="KW-0511">Multifunctional enzyme</keyword>
<evidence type="ECO:0000313" key="19">
    <source>
        <dbReference type="Proteomes" id="UP000831782"/>
    </source>
</evidence>
<evidence type="ECO:0000256" key="1">
    <source>
        <dbReference type="ARBA" id="ARBA00001668"/>
    </source>
</evidence>
<dbReference type="SUPFAM" id="SSF57716">
    <property type="entry name" value="Glucocorticoid receptor-like (DNA-binding domain)"/>
    <property type="match status" value="1"/>
</dbReference>
<keyword evidence="13 15" id="KW-0326">Glycosidase</keyword>
<organism evidence="18 19">
    <name type="scientific">Gracilibacillus caseinilyticus</name>
    <dbReference type="NCBI Taxonomy" id="2932256"/>
    <lineage>
        <taxon>Bacteria</taxon>
        <taxon>Bacillati</taxon>
        <taxon>Bacillota</taxon>
        <taxon>Bacilli</taxon>
        <taxon>Bacillales</taxon>
        <taxon>Bacillaceae</taxon>
        <taxon>Gracilibacillus</taxon>
    </lineage>
</organism>
<comment type="catalytic activity">
    <reaction evidence="1 15">
        <text>Hydrolysis of DNA containing ring-opened 7-methylguanine residues, releasing 2,6-diamino-4-hydroxy-5-(N-methyl)formamidopyrimidine.</text>
        <dbReference type="EC" id="3.2.2.23"/>
    </reaction>
</comment>
<protein>
    <recommendedName>
        <fullName evidence="15">Formamidopyrimidine-DNA glycosylase</fullName>
        <shortName evidence="15">Fapy-DNA glycosylase</shortName>
        <ecNumber evidence="15">3.2.2.23</ecNumber>
    </recommendedName>
    <alternativeName>
        <fullName evidence="15">DNA-(apurinic or apyrimidinic site) lyase MutM</fullName>
        <shortName evidence="15">AP lyase MutM</shortName>
        <ecNumber evidence="15">4.2.99.18</ecNumber>
    </alternativeName>
</protein>
<keyword evidence="5 15" id="KW-0227">DNA damage</keyword>
<dbReference type="InterPro" id="IPR010663">
    <property type="entry name" value="Znf_FPG/IleRS"/>
</dbReference>
<dbReference type="Pfam" id="PF01149">
    <property type="entry name" value="Fapy_DNA_glyco"/>
    <property type="match status" value="1"/>
</dbReference>
<dbReference type="CDD" id="cd08966">
    <property type="entry name" value="EcFpg-like_N"/>
    <property type="match status" value="1"/>
</dbReference>
<dbReference type="Pfam" id="PF06827">
    <property type="entry name" value="zf-FPG_IleRS"/>
    <property type="match status" value="1"/>
</dbReference>
<sequence length="277" mass="31464">MPELPEVETIRQTLKQLVIGKTIESVEVMWPKIIQEPDDSQQFGQAIINQTIQDIRRKGKFLLFDLDEHVLVSHLRMEGKYGVHPAEETVMDHTHVIFHFTDETDLRYRDVRKFGTMHLQEKGSEETKKPLLLLAKDPLEADFSLKHFTEKVQKSERNIKNILLDQSVIAGLGNIYVDETLFLAGVHPLTKGVSLTTEQILKIKEAAVLTLQDAVKQGGTTIRSYVNSQGQIGMFQQKLNVYAQNGKPCHHCEDTITKIKVNGRGTHYCPTCQPQPL</sequence>
<keyword evidence="4 15" id="KW-0479">Metal-binding</keyword>
<reference evidence="18 19" key="1">
    <citation type="submission" date="2022-04" db="EMBL/GenBank/DDBJ databases">
        <title>Gracilibacillus sp. isolated from saltern.</title>
        <authorList>
            <person name="Won M."/>
            <person name="Lee C.-M."/>
            <person name="Woen H.-Y."/>
            <person name="Kwon S.-W."/>
        </authorList>
    </citation>
    <scope>NUCLEOTIDE SEQUENCE [LARGE SCALE GENOMIC DNA]</scope>
    <source>
        <strain evidence="18 19">SSWR10-1</strain>
    </source>
</reference>
<evidence type="ECO:0000256" key="10">
    <source>
        <dbReference type="ARBA" id="ARBA00023204"/>
    </source>
</evidence>
<evidence type="ECO:0000256" key="9">
    <source>
        <dbReference type="ARBA" id="ARBA00023125"/>
    </source>
</evidence>
<evidence type="ECO:0000256" key="14">
    <source>
        <dbReference type="ARBA" id="ARBA00044632"/>
    </source>
</evidence>
<keyword evidence="11 15" id="KW-0456">Lyase</keyword>
<evidence type="ECO:0000256" key="13">
    <source>
        <dbReference type="ARBA" id="ARBA00023295"/>
    </source>
</evidence>
<evidence type="ECO:0000256" key="11">
    <source>
        <dbReference type="ARBA" id="ARBA00023239"/>
    </source>
</evidence>
<dbReference type="SMART" id="SM01232">
    <property type="entry name" value="H2TH"/>
    <property type="match status" value="1"/>
</dbReference>
<dbReference type="SUPFAM" id="SSF81624">
    <property type="entry name" value="N-terminal domain of MutM-like DNA repair proteins"/>
    <property type="match status" value="1"/>
</dbReference>
<dbReference type="Gene3D" id="3.20.190.10">
    <property type="entry name" value="MutM-like, N-terminal"/>
    <property type="match status" value="1"/>
</dbReference>
<keyword evidence="10 15" id="KW-0234">DNA repair</keyword>
<feature type="domain" description="FPG-type" evidence="16">
    <location>
        <begin position="240"/>
        <end position="274"/>
    </location>
</feature>
<feature type="domain" description="Formamidopyrimidine-DNA glycosylase catalytic" evidence="17">
    <location>
        <begin position="2"/>
        <end position="115"/>
    </location>
</feature>
<evidence type="ECO:0000256" key="15">
    <source>
        <dbReference type="HAMAP-Rule" id="MF_00103"/>
    </source>
</evidence>
<comment type="function">
    <text evidence="15">Involved in base excision repair of DNA damaged by oxidation or by mutagenic agents. Acts as DNA glycosylase that recognizes and removes damaged bases. Has a preference for oxidized purines, such as 7,8-dihydro-8-oxoguanine (8-oxoG). Has AP (apurinic/apyrimidinic) lyase activity and introduces nicks in the DNA strand. Cleaves the DNA backbone by beta-delta elimination to generate a single-strand break at the site of the removed base with both 3'- and 5'-phosphates.</text>
</comment>
<dbReference type="SMART" id="SM00898">
    <property type="entry name" value="Fapy_DNA_glyco"/>
    <property type="match status" value="1"/>
</dbReference>
<dbReference type="Proteomes" id="UP000831782">
    <property type="component" value="Chromosome"/>
</dbReference>
<dbReference type="PANTHER" id="PTHR22993">
    <property type="entry name" value="FORMAMIDOPYRIMIDINE-DNA GLYCOSYLASE"/>
    <property type="match status" value="1"/>
</dbReference>
<evidence type="ECO:0000256" key="7">
    <source>
        <dbReference type="ARBA" id="ARBA00022801"/>
    </source>
</evidence>
<dbReference type="PROSITE" id="PS51068">
    <property type="entry name" value="FPG_CAT"/>
    <property type="match status" value="1"/>
</dbReference>
<dbReference type="HAMAP" id="MF_00103">
    <property type="entry name" value="Fapy_DNA_glycosyl"/>
    <property type="match status" value="1"/>
</dbReference>
<dbReference type="InterPro" id="IPR020629">
    <property type="entry name" value="FPG_Glyclase"/>
</dbReference>
<keyword evidence="6 15" id="KW-0863">Zinc-finger</keyword>
<evidence type="ECO:0000256" key="8">
    <source>
        <dbReference type="ARBA" id="ARBA00022833"/>
    </source>
</evidence>
<comment type="subunit">
    <text evidence="3 15">Monomer.</text>
</comment>